<evidence type="ECO:0000313" key="2">
    <source>
        <dbReference type="Proteomes" id="UP001595859"/>
    </source>
</evidence>
<dbReference type="Proteomes" id="UP001595859">
    <property type="component" value="Unassembled WGS sequence"/>
</dbReference>
<proteinExistence type="predicted"/>
<comment type="caution">
    <text evidence="1">The sequence shown here is derived from an EMBL/GenBank/DDBJ whole genome shotgun (WGS) entry which is preliminary data.</text>
</comment>
<dbReference type="EMBL" id="JBHSIS010000003">
    <property type="protein sequence ID" value="MFC4853322.1"/>
    <property type="molecule type" value="Genomic_DNA"/>
</dbReference>
<reference evidence="2" key="1">
    <citation type="journal article" date="2019" name="Int. J. Syst. Evol. Microbiol.">
        <title>The Global Catalogue of Microorganisms (GCM) 10K type strain sequencing project: providing services to taxonomists for standard genome sequencing and annotation.</title>
        <authorList>
            <consortium name="The Broad Institute Genomics Platform"/>
            <consortium name="The Broad Institute Genome Sequencing Center for Infectious Disease"/>
            <person name="Wu L."/>
            <person name="Ma J."/>
        </authorList>
    </citation>
    <scope>NUCLEOTIDE SEQUENCE [LARGE SCALE GENOMIC DNA]</scope>
    <source>
        <strain evidence="2">ZS-22-S1</strain>
    </source>
</reference>
<evidence type="ECO:0000313" key="1">
    <source>
        <dbReference type="EMBL" id="MFC4853322.1"/>
    </source>
</evidence>
<name>A0ABV9RYN2_9PSEU</name>
<sequence>MTAGHVYSQAPRCPRCEGRALLTKEAAQALADDSAGKLTTVRCPADDGWHVHAPVSDQE</sequence>
<organism evidence="1 2">
    <name type="scientific">Actinophytocola glycyrrhizae</name>
    <dbReference type="NCBI Taxonomy" id="2044873"/>
    <lineage>
        <taxon>Bacteria</taxon>
        <taxon>Bacillati</taxon>
        <taxon>Actinomycetota</taxon>
        <taxon>Actinomycetes</taxon>
        <taxon>Pseudonocardiales</taxon>
        <taxon>Pseudonocardiaceae</taxon>
    </lineage>
</organism>
<keyword evidence="2" id="KW-1185">Reference proteome</keyword>
<dbReference type="RefSeq" id="WP_378055289.1">
    <property type="nucleotide sequence ID" value="NZ_JBHSIS010000003.1"/>
</dbReference>
<accession>A0ABV9RYN2</accession>
<protein>
    <submittedName>
        <fullName evidence="1">Uncharacterized protein</fullName>
    </submittedName>
</protein>
<gene>
    <name evidence="1" type="ORF">ACFPCV_07390</name>
</gene>